<dbReference type="STRING" id="3818.A0A445CNH8"/>
<evidence type="ECO:0000313" key="6">
    <source>
        <dbReference type="Proteomes" id="UP000289738"/>
    </source>
</evidence>
<dbReference type="Pfam" id="PF01781">
    <property type="entry name" value="Ribosomal_L38e"/>
    <property type="match status" value="1"/>
</dbReference>
<dbReference type="GO" id="GO:0003735">
    <property type="term" value="F:structural constituent of ribosome"/>
    <property type="evidence" value="ECO:0007669"/>
    <property type="project" value="InterPro"/>
</dbReference>
<dbReference type="GO" id="GO:0022618">
    <property type="term" value="P:protein-RNA complex assembly"/>
    <property type="evidence" value="ECO:0007669"/>
    <property type="project" value="TreeGrafter"/>
</dbReference>
<dbReference type="GO" id="GO:0006412">
    <property type="term" value="P:translation"/>
    <property type="evidence" value="ECO:0007669"/>
    <property type="project" value="InterPro"/>
</dbReference>
<evidence type="ECO:0008006" key="7">
    <source>
        <dbReference type="Google" id="ProtNLM"/>
    </source>
</evidence>
<dbReference type="GO" id="GO:0022625">
    <property type="term" value="C:cytosolic large ribosomal subunit"/>
    <property type="evidence" value="ECO:0007669"/>
    <property type="project" value="TreeGrafter"/>
</dbReference>
<dbReference type="PANTHER" id="PTHR10965:SF0">
    <property type="entry name" value="LARGE RIBOSOMAL SUBUNIT PROTEIN EL38"/>
    <property type="match status" value="1"/>
</dbReference>
<dbReference type="AlphaFoldDB" id="A0A445CNH8"/>
<evidence type="ECO:0000256" key="4">
    <source>
        <dbReference type="RuleBase" id="RU003445"/>
    </source>
</evidence>
<keyword evidence="2 4" id="KW-0689">Ribosomal protein</keyword>
<dbReference type="InterPro" id="IPR002675">
    <property type="entry name" value="Ribosomal_eL38"/>
</dbReference>
<gene>
    <name evidence="5" type="ORF">Ahy_A06g027389</name>
</gene>
<dbReference type="Proteomes" id="UP000289738">
    <property type="component" value="Chromosome A06"/>
</dbReference>
<evidence type="ECO:0000256" key="1">
    <source>
        <dbReference type="ARBA" id="ARBA00007803"/>
    </source>
</evidence>
<keyword evidence="3 4" id="KW-0687">Ribonucleoprotein</keyword>
<accession>A0A445CNH8</accession>
<sequence length="82" mass="9713">MGLCPRHLQGDFAPPPKSILQQIKDFPFTTHRKDAHYMKIKWNRDVLKFKVRCSKHLYTLCVFNLEKAHKLKQSLSLVKVTY</sequence>
<evidence type="ECO:0000313" key="5">
    <source>
        <dbReference type="EMBL" id="RYR52477.1"/>
    </source>
</evidence>
<dbReference type="PANTHER" id="PTHR10965">
    <property type="entry name" value="60S RIBOSOMAL PROTEIN L38"/>
    <property type="match status" value="1"/>
</dbReference>
<organism evidence="5 6">
    <name type="scientific">Arachis hypogaea</name>
    <name type="common">Peanut</name>
    <dbReference type="NCBI Taxonomy" id="3818"/>
    <lineage>
        <taxon>Eukaryota</taxon>
        <taxon>Viridiplantae</taxon>
        <taxon>Streptophyta</taxon>
        <taxon>Embryophyta</taxon>
        <taxon>Tracheophyta</taxon>
        <taxon>Spermatophyta</taxon>
        <taxon>Magnoliopsida</taxon>
        <taxon>eudicotyledons</taxon>
        <taxon>Gunneridae</taxon>
        <taxon>Pentapetalae</taxon>
        <taxon>rosids</taxon>
        <taxon>fabids</taxon>
        <taxon>Fabales</taxon>
        <taxon>Fabaceae</taxon>
        <taxon>Papilionoideae</taxon>
        <taxon>50 kb inversion clade</taxon>
        <taxon>dalbergioids sensu lato</taxon>
        <taxon>Dalbergieae</taxon>
        <taxon>Pterocarpus clade</taxon>
        <taxon>Arachis</taxon>
    </lineage>
</organism>
<evidence type="ECO:0000256" key="2">
    <source>
        <dbReference type="ARBA" id="ARBA00022980"/>
    </source>
</evidence>
<name>A0A445CNH8_ARAHY</name>
<proteinExistence type="inferred from homology"/>
<keyword evidence="6" id="KW-1185">Reference proteome</keyword>
<dbReference type="InterPro" id="IPR038464">
    <property type="entry name" value="Ribosomal_eL38_sf"/>
</dbReference>
<comment type="similarity">
    <text evidence="1 4">Belongs to the eukaryotic ribosomal protein eL38 family.</text>
</comment>
<reference evidence="5 6" key="1">
    <citation type="submission" date="2019-01" db="EMBL/GenBank/DDBJ databases">
        <title>Sequencing of cultivated peanut Arachis hypogaea provides insights into genome evolution and oil improvement.</title>
        <authorList>
            <person name="Chen X."/>
        </authorList>
    </citation>
    <scope>NUCLEOTIDE SEQUENCE [LARGE SCALE GENOMIC DNA]</scope>
    <source>
        <strain evidence="6">cv. Fuhuasheng</strain>
        <tissue evidence="5">Leaves</tissue>
    </source>
</reference>
<evidence type="ECO:0000256" key="3">
    <source>
        <dbReference type="ARBA" id="ARBA00023274"/>
    </source>
</evidence>
<dbReference type="EMBL" id="SDMP01000006">
    <property type="protein sequence ID" value="RYR52477.1"/>
    <property type="molecule type" value="Genomic_DNA"/>
</dbReference>
<comment type="caution">
    <text evidence="5">The sequence shown here is derived from an EMBL/GenBank/DDBJ whole genome shotgun (WGS) entry which is preliminary data.</text>
</comment>
<protein>
    <recommendedName>
        <fullName evidence="7">60S ribosomal protein L38</fullName>
    </recommendedName>
</protein>
<dbReference type="Gene3D" id="3.30.720.90">
    <property type="match status" value="1"/>
</dbReference>